<accession>A0A9W8CGA3</accession>
<name>A0A9W8CGA3_9POAL</name>
<dbReference type="Proteomes" id="UP001164776">
    <property type="component" value="Unassembled WGS sequence"/>
</dbReference>
<dbReference type="EMBL" id="MU629502">
    <property type="protein sequence ID" value="KAJ1256556.1"/>
    <property type="molecule type" value="Genomic_DNA"/>
</dbReference>
<protein>
    <submittedName>
        <fullName evidence="1">Uncharacterized protein</fullName>
    </submittedName>
</protein>
<sequence length="133" mass="14840">MYSLFLLLRAEPRAHSHGRLLLTLLPSLFLSTSFPFSISTGLCSLLPMFTIPTRTMVHGEDEASYRLQAAARRGLASYRLKLRWCFGRSWRRCLCLGGNSASCSTTCCNSTLVLGRSWRRSLCLGRGNISTTC</sequence>
<comment type="caution">
    <text evidence="1">The sequence shown here is derived from an EMBL/GenBank/DDBJ whole genome shotgun (WGS) entry which is preliminary data.</text>
</comment>
<evidence type="ECO:0000313" key="2">
    <source>
        <dbReference type="Proteomes" id="UP001164776"/>
    </source>
</evidence>
<proteinExistence type="predicted"/>
<organism evidence="1 2">
    <name type="scientific">Paspalum vaginatum</name>
    <name type="common">seashore paspalum</name>
    <dbReference type="NCBI Taxonomy" id="158149"/>
    <lineage>
        <taxon>Eukaryota</taxon>
        <taxon>Viridiplantae</taxon>
        <taxon>Streptophyta</taxon>
        <taxon>Embryophyta</taxon>
        <taxon>Tracheophyta</taxon>
        <taxon>Spermatophyta</taxon>
        <taxon>Magnoliopsida</taxon>
        <taxon>Liliopsida</taxon>
        <taxon>Poales</taxon>
        <taxon>Poaceae</taxon>
        <taxon>PACMAD clade</taxon>
        <taxon>Panicoideae</taxon>
        <taxon>Andropogonodae</taxon>
        <taxon>Paspaleae</taxon>
        <taxon>Paspalinae</taxon>
        <taxon>Paspalum</taxon>
    </lineage>
</organism>
<evidence type="ECO:0000313" key="1">
    <source>
        <dbReference type="EMBL" id="KAJ1256556.1"/>
    </source>
</evidence>
<dbReference type="AlphaFoldDB" id="A0A9W8CGA3"/>
<reference evidence="1 2" key="1">
    <citation type="submission" date="2022-10" db="EMBL/GenBank/DDBJ databases">
        <title>WGS assembly of Paspalum vaginatum 540-79.</title>
        <authorList>
            <person name="Sun G."/>
            <person name="Wase N."/>
            <person name="Shu S."/>
            <person name="Jenkins J."/>
            <person name="Zhou B."/>
            <person name="Torres-Rodriguez J."/>
            <person name="Chen C."/>
            <person name="Sandor L."/>
            <person name="Plott C."/>
            <person name="Yoshinga Y."/>
            <person name="Daum C."/>
            <person name="Qi P."/>
            <person name="Barry K."/>
            <person name="Lipzen A."/>
            <person name="Berry L."/>
            <person name="Pedersen C."/>
            <person name="Gottilla T."/>
            <person name="Foltz A."/>
            <person name="Yu H."/>
            <person name="O'Malley R."/>
            <person name="Zhang C."/>
            <person name="Devos K."/>
            <person name="Sigmon B."/>
            <person name="Yu B."/>
            <person name="Obata T."/>
            <person name="Schmutz J."/>
            <person name="Schnable J."/>
        </authorList>
    </citation>
    <scope>NUCLEOTIDE SEQUENCE [LARGE SCALE GENOMIC DNA]</scope>
    <source>
        <strain evidence="2">cv. 540-79</strain>
    </source>
</reference>
<gene>
    <name evidence="1" type="ORF">BS78_K007400</name>
</gene>
<keyword evidence="2" id="KW-1185">Reference proteome</keyword>